<dbReference type="GO" id="GO:0042586">
    <property type="term" value="F:peptide deformylase activity"/>
    <property type="evidence" value="ECO:0007669"/>
    <property type="project" value="InterPro"/>
</dbReference>
<dbReference type="Proteomes" id="UP000257084">
    <property type="component" value="Chromosome"/>
</dbReference>
<keyword evidence="3" id="KW-1185">Reference proteome</keyword>
<dbReference type="PANTHER" id="PTHR10458">
    <property type="entry name" value="PEPTIDE DEFORMYLASE"/>
    <property type="match status" value="1"/>
</dbReference>
<accession>A0A346E0B7</accession>
<dbReference type="InterPro" id="IPR023635">
    <property type="entry name" value="Peptide_deformylase"/>
</dbReference>
<dbReference type="PIRSF" id="PIRSF004749">
    <property type="entry name" value="Pep_def"/>
    <property type="match status" value="1"/>
</dbReference>
<dbReference type="PANTHER" id="PTHR10458:SF22">
    <property type="entry name" value="PEPTIDE DEFORMYLASE"/>
    <property type="match status" value="1"/>
</dbReference>
<dbReference type="SUPFAM" id="SSF56420">
    <property type="entry name" value="Peptide deformylase"/>
    <property type="match status" value="1"/>
</dbReference>
<dbReference type="InterPro" id="IPR036821">
    <property type="entry name" value="Peptide_deformylase_sf"/>
</dbReference>
<dbReference type="Pfam" id="PF01327">
    <property type="entry name" value="Pep_deformylase"/>
    <property type="match status" value="1"/>
</dbReference>
<dbReference type="EMBL" id="CP028360">
    <property type="protein sequence ID" value="AXN02422.1"/>
    <property type="molecule type" value="Genomic_DNA"/>
</dbReference>
<evidence type="ECO:0000313" key="3">
    <source>
        <dbReference type="Proteomes" id="UP000257084"/>
    </source>
</evidence>
<sequence length="151" mass="18517">MLLFFYLSSMKIFFPDKLLFKKSKKVKNYKKINNILRIMKKEIKNYKEYVAISSVQIGYLKRIFIVKNILNKKYYTFINPKILWKSKIKKYSYEGCISIPNFYNKILRNREILLETYCEKKIYHKFFFKNFFSFCVQHEIDHLNGKLINMV</sequence>
<gene>
    <name evidence="2" type="ORF">C9I84_014</name>
</gene>
<evidence type="ECO:0000256" key="1">
    <source>
        <dbReference type="ARBA" id="ARBA00010759"/>
    </source>
</evidence>
<reference evidence="2 3" key="1">
    <citation type="submission" date="2018-03" db="EMBL/GenBank/DDBJ databases">
        <title>A parallel universe: an anciently diverged bacterial symbiosis in a Hawaiian planthopper (Hemiptera: Cixiidae) reveals rearranged nutritional responsibilities.</title>
        <authorList>
            <person name="Bennett G."/>
            <person name="Mao M."/>
        </authorList>
    </citation>
    <scope>NUCLEOTIDE SEQUENCE [LARGE SCALE GENOMIC DNA]</scope>
    <source>
        <strain evidence="2 3">OLIH</strain>
    </source>
</reference>
<dbReference type="Gene3D" id="3.90.45.10">
    <property type="entry name" value="Peptide deformylase"/>
    <property type="match status" value="1"/>
</dbReference>
<organism evidence="2 3">
    <name type="scientific">Candidatus Vidania fulgoroideorum</name>
    <dbReference type="NCBI Taxonomy" id="881286"/>
    <lineage>
        <taxon>Bacteria</taxon>
        <taxon>Pseudomonadati</taxon>
        <taxon>Pseudomonadota</taxon>
        <taxon>Betaproteobacteria</taxon>
        <taxon>Candidatus Vidania</taxon>
    </lineage>
</organism>
<evidence type="ECO:0000313" key="2">
    <source>
        <dbReference type="EMBL" id="AXN02422.1"/>
    </source>
</evidence>
<comment type="similarity">
    <text evidence="1">Belongs to the polypeptide deformylase family.</text>
</comment>
<protein>
    <submittedName>
        <fullName evidence="2">Peptide deformylase</fullName>
    </submittedName>
</protein>
<name>A0A346E0B7_9PROT</name>
<dbReference type="AlphaFoldDB" id="A0A346E0B7"/>
<proteinExistence type="inferred from homology"/>
<dbReference type="KEGG" id="vfg:C9I84_014"/>
<dbReference type="PRINTS" id="PR01576">
    <property type="entry name" value="PDEFORMYLASE"/>
</dbReference>